<feature type="domain" description="Nuclear receptor" evidence="9">
    <location>
        <begin position="65"/>
        <end position="141"/>
    </location>
</feature>
<dbReference type="PRINTS" id="PR00047">
    <property type="entry name" value="STROIDFINGER"/>
</dbReference>
<keyword evidence="7" id="KW-0675">Receptor</keyword>
<dbReference type="GO" id="GO:0045944">
    <property type="term" value="P:positive regulation of transcription by RNA polymerase II"/>
    <property type="evidence" value="ECO:0007669"/>
    <property type="project" value="TreeGrafter"/>
</dbReference>
<proteinExistence type="predicted"/>
<dbReference type="PANTHER" id="PTHR24082">
    <property type="entry name" value="NUCLEAR HORMONE RECEPTOR"/>
    <property type="match status" value="1"/>
</dbReference>
<dbReference type="PROSITE" id="PS51843">
    <property type="entry name" value="NR_LBD"/>
    <property type="match status" value="1"/>
</dbReference>
<dbReference type="EMBL" id="CAJNOT010000120">
    <property type="protein sequence ID" value="CAF0849373.1"/>
    <property type="molecule type" value="Genomic_DNA"/>
</dbReference>
<evidence type="ECO:0000256" key="7">
    <source>
        <dbReference type="ARBA" id="ARBA00023170"/>
    </source>
</evidence>
<evidence type="ECO:0000256" key="2">
    <source>
        <dbReference type="ARBA" id="ARBA00022771"/>
    </source>
</evidence>
<dbReference type="Gene3D" id="3.30.50.10">
    <property type="entry name" value="Erythroid Transcription Factor GATA-1, subunit A"/>
    <property type="match status" value="1"/>
</dbReference>
<evidence type="ECO:0000256" key="5">
    <source>
        <dbReference type="ARBA" id="ARBA00023125"/>
    </source>
</evidence>
<dbReference type="GO" id="GO:0000978">
    <property type="term" value="F:RNA polymerase II cis-regulatory region sequence-specific DNA binding"/>
    <property type="evidence" value="ECO:0007669"/>
    <property type="project" value="TreeGrafter"/>
</dbReference>
<protein>
    <submittedName>
        <fullName evidence="11">Uncharacterized protein</fullName>
    </submittedName>
</protein>
<dbReference type="PANTHER" id="PTHR24082:SF283">
    <property type="entry name" value="NUCLEAR HORMONE RECEPTOR HR96"/>
    <property type="match status" value="1"/>
</dbReference>
<dbReference type="AlphaFoldDB" id="A0A813W3B4"/>
<evidence type="ECO:0000256" key="6">
    <source>
        <dbReference type="ARBA" id="ARBA00023163"/>
    </source>
</evidence>
<evidence type="ECO:0000259" key="9">
    <source>
        <dbReference type="PROSITE" id="PS51030"/>
    </source>
</evidence>
<dbReference type="SUPFAM" id="SSF48508">
    <property type="entry name" value="Nuclear receptor ligand-binding domain"/>
    <property type="match status" value="1"/>
</dbReference>
<comment type="caution">
    <text evidence="11">The sequence shown here is derived from an EMBL/GenBank/DDBJ whole genome shotgun (WGS) entry which is preliminary data.</text>
</comment>
<dbReference type="SMART" id="SM00399">
    <property type="entry name" value="ZnF_C4"/>
    <property type="match status" value="1"/>
</dbReference>
<dbReference type="GO" id="GO:0008270">
    <property type="term" value="F:zinc ion binding"/>
    <property type="evidence" value="ECO:0007669"/>
    <property type="project" value="UniProtKB-KW"/>
</dbReference>
<keyword evidence="5" id="KW-0238">DNA-binding</keyword>
<dbReference type="InterPro" id="IPR035500">
    <property type="entry name" value="NHR-like_dom_sf"/>
</dbReference>
<dbReference type="PROSITE" id="PS51030">
    <property type="entry name" value="NUCLEAR_REC_DBD_2"/>
    <property type="match status" value="1"/>
</dbReference>
<accession>A0A813W3B4</accession>
<keyword evidence="3" id="KW-0862">Zinc</keyword>
<evidence type="ECO:0000313" key="12">
    <source>
        <dbReference type="Proteomes" id="UP000663864"/>
    </source>
</evidence>
<keyword evidence="1" id="KW-0479">Metal-binding</keyword>
<sequence length="454" mass="52911">MATAMNFNQHQMMIITSDDRIIDQIEINNHPSSFETVFSECERNINQLPPYHNQSTNHRKTKNTSLICAICGSLALGRNFGVITCESCKIFFRRNALKNSGAFCCRHNNACEITFNTRRHCSACRLAKCLINGMKRDRLLKAEEKAKNRHMTKENQNFISQTNNKIYKQRSELRSSTFPNHFLISNTTNMISTGFTEFLPQSSFQSNQKMLSLEDIQCIEAVQIAFEKRIELAARDGLPWNPSVYATTVLQYINSHSVPAMHLLTFFKQIPEFNQLNVNDKLILTKYNLLSLFIINSALLYKIDTKQFREIDIDVPWNLSILRTIHGNENCLQMKKIFRSFVHIKLYDYKIIQLSLIVLFLTKGLSTGDGVPEPILNDNMAVYRAQNYYIELLWKYMEIIHGFKQAFRIYNKIITRFLIWQKLEKNLRHDIEQNLSKTDENELLPLMKSLLHIS</sequence>
<dbReference type="PROSITE" id="PS00031">
    <property type="entry name" value="NUCLEAR_REC_DBD_1"/>
    <property type="match status" value="1"/>
</dbReference>
<feature type="domain" description="NR LBD" evidence="10">
    <location>
        <begin position="202"/>
        <end position="454"/>
    </location>
</feature>
<dbReference type="InterPro" id="IPR001628">
    <property type="entry name" value="Znf_hrmn_rcpt"/>
</dbReference>
<keyword evidence="8" id="KW-0539">Nucleus</keyword>
<dbReference type="Gene3D" id="1.10.565.10">
    <property type="entry name" value="Retinoid X Receptor"/>
    <property type="match status" value="1"/>
</dbReference>
<keyword evidence="6" id="KW-0804">Transcription</keyword>
<name>A0A813W3B4_9BILA</name>
<dbReference type="Pfam" id="PF00105">
    <property type="entry name" value="zf-C4"/>
    <property type="match status" value="1"/>
</dbReference>
<dbReference type="Proteomes" id="UP000663864">
    <property type="component" value="Unassembled WGS sequence"/>
</dbReference>
<dbReference type="GO" id="GO:0030154">
    <property type="term" value="P:cell differentiation"/>
    <property type="evidence" value="ECO:0007669"/>
    <property type="project" value="TreeGrafter"/>
</dbReference>
<dbReference type="InterPro" id="IPR000536">
    <property type="entry name" value="Nucl_hrmn_rcpt_lig-bd"/>
</dbReference>
<reference evidence="11" key="1">
    <citation type="submission" date="2021-02" db="EMBL/GenBank/DDBJ databases">
        <authorList>
            <person name="Nowell W R."/>
        </authorList>
    </citation>
    <scope>NUCLEOTIDE SEQUENCE</scope>
</reference>
<dbReference type="GO" id="GO:0000122">
    <property type="term" value="P:negative regulation of transcription by RNA polymerase II"/>
    <property type="evidence" value="ECO:0007669"/>
    <property type="project" value="TreeGrafter"/>
</dbReference>
<evidence type="ECO:0000256" key="8">
    <source>
        <dbReference type="ARBA" id="ARBA00023242"/>
    </source>
</evidence>
<evidence type="ECO:0000256" key="1">
    <source>
        <dbReference type="ARBA" id="ARBA00022723"/>
    </source>
</evidence>
<evidence type="ECO:0000259" key="10">
    <source>
        <dbReference type="PROSITE" id="PS51843"/>
    </source>
</evidence>
<keyword evidence="2" id="KW-0863">Zinc-finger</keyword>
<gene>
    <name evidence="11" type="ORF">ZHD862_LOCUS4791</name>
</gene>
<dbReference type="InterPro" id="IPR050234">
    <property type="entry name" value="Nuclear_hormone_rcpt_NR1"/>
</dbReference>
<dbReference type="GO" id="GO:0004879">
    <property type="term" value="F:nuclear receptor activity"/>
    <property type="evidence" value="ECO:0007669"/>
    <property type="project" value="TreeGrafter"/>
</dbReference>
<keyword evidence="4" id="KW-0805">Transcription regulation</keyword>
<evidence type="ECO:0000256" key="3">
    <source>
        <dbReference type="ARBA" id="ARBA00022833"/>
    </source>
</evidence>
<dbReference type="SUPFAM" id="SSF57716">
    <property type="entry name" value="Glucocorticoid receptor-like (DNA-binding domain)"/>
    <property type="match status" value="1"/>
</dbReference>
<evidence type="ECO:0000313" key="11">
    <source>
        <dbReference type="EMBL" id="CAF0849373.1"/>
    </source>
</evidence>
<organism evidence="11 12">
    <name type="scientific">Rotaria sordida</name>
    <dbReference type="NCBI Taxonomy" id="392033"/>
    <lineage>
        <taxon>Eukaryota</taxon>
        <taxon>Metazoa</taxon>
        <taxon>Spiralia</taxon>
        <taxon>Gnathifera</taxon>
        <taxon>Rotifera</taxon>
        <taxon>Eurotatoria</taxon>
        <taxon>Bdelloidea</taxon>
        <taxon>Philodinida</taxon>
        <taxon>Philodinidae</taxon>
        <taxon>Rotaria</taxon>
    </lineage>
</organism>
<dbReference type="InterPro" id="IPR013088">
    <property type="entry name" value="Znf_NHR/GATA"/>
</dbReference>
<evidence type="ECO:0000256" key="4">
    <source>
        <dbReference type="ARBA" id="ARBA00023015"/>
    </source>
</evidence>